<reference evidence="2 3" key="1">
    <citation type="journal article" date="2021" name="Int. J. Syst. Evol. Microbiol.">
        <title>Amazonocrinis nigriterrae gen. nov., sp. nov., Atlanticothrix silvestris gen. nov., sp. nov. and Dendronalium phyllosphericum gen. nov., sp. nov., nostocacean cyanobacteria from Brazilian environments.</title>
        <authorList>
            <person name="Alvarenga D.O."/>
            <person name="Andreote A.P.D."/>
            <person name="Branco L.H.Z."/>
            <person name="Delbaje E."/>
            <person name="Cruz R.B."/>
            <person name="Varani A.M."/>
            <person name="Fiore M.F."/>
        </authorList>
    </citation>
    <scope>NUCLEOTIDE SEQUENCE [LARGE SCALE GENOMIC DNA]</scope>
    <source>
        <strain evidence="2 3">CENA67</strain>
    </source>
</reference>
<dbReference type="Proteomes" id="UP000632766">
    <property type="component" value="Unassembled WGS sequence"/>
</dbReference>
<dbReference type="InterPro" id="IPR002716">
    <property type="entry name" value="PIN_dom"/>
</dbReference>
<dbReference type="InterPro" id="IPR029060">
    <property type="entry name" value="PIN-like_dom_sf"/>
</dbReference>
<dbReference type="SUPFAM" id="SSF88723">
    <property type="entry name" value="PIN domain-like"/>
    <property type="match status" value="1"/>
</dbReference>
<evidence type="ECO:0000259" key="1">
    <source>
        <dbReference type="Pfam" id="PF13470"/>
    </source>
</evidence>
<dbReference type="AlphaFoldDB" id="A0A8J7HVZ8"/>
<sequence length="152" mass="17619">MIRILVDTDLILEALMNRHEFGEDVRKLLDMVHPSIQMHLTDVGWEKIDAYTSRCNNSNIAEIVVNWLQEKIQICVVDQTILQKARSLRVKDFESAVELICVSDRQLDAIVTHKQEDFVEPPNKFWVWSVADLWLRANLESQLQATISNCVD</sequence>
<keyword evidence="3" id="KW-1185">Reference proteome</keyword>
<gene>
    <name evidence="2" type="ORF">I8748_19195</name>
</gene>
<evidence type="ECO:0000313" key="2">
    <source>
        <dbReference type="EMBL" id="MBH8564287.1"/>
    </source>
</evidence>
<dbReference type="Pfam" id="PF13470">
    <property type="entry name" value="PIN_3"/>
    <property type="match status" value="1"/>
</dbReference>
<protein>
    <recommendedName>
        <fullName evidence="1">PIN domain-containing protein</fullName>
    </recommendedName>
</protein>
<feature type="domain" description="PIN" evidence="1">
    <location>
        <begin position="3"/>
        <end position="113"/>
    </location>
</feature>
<accession>A0A8J7HVZ8</accession>
<comment type="caution">
    <text evidence="2">The sequence shown here is derived from an EMBL/GenBank/DDBJ whole genome shotgun (WGS) entry which is preliminary data.</text>
</comment>
<dbReference type="EMBL" id="JAECZC010000039">
    <property type="protein sequence ID" value="MBH8564287.1"/>
    <property type="molecule type" value="Genomic_DNA"/>
</dbReference>
<organism evidence="2 3">
    <name type="scientific">Amazonocrinis nigriterrae CENA67</name>
    <dbReference type="NCBI Taxonomy" id="2794033"/>
    <lineage>
        <taxon>Bacteria</taxon>
        <taxon>Bacillati</taxon>
        <taxon>Cyanobacteriota</taxon>
        <taxon>Cyanophyceae</taxon>
        <taxon>Nostocales</taxon>
        <taxon>Nostocaceae</taxon>
        <taxon>Amazonocrinis</taxon>
        <taxon>Amazonocrinis nigriterrae</taxon>
    </lineage>
</organism>
<dbReference type="RefSeq" id="WP_198126135.1">
    <property type="nucleotide sequence ID" value="NZ_JAECZC010000039.1"/>
</dbReference>
<name>A0A8J7HVZ8_9NOST</name>
<evidence type="ECO:0000313" key="3">
    <source>
        <dbReference type="Proteomes" id="UP000632766"/>
    </source>
</evidence>
<proteinExistence type="predicted"/>